<evidence type="ECO:0000313" key="3">
    <source>
        <dbReference type="Proteomes" id="UP001415857"/>
    </source>
</evidence>
<keyword evidence="3" id="KW-1185">Reference proteome</keyword>
<dbReference type="PANTHER" id="PTHR31589:SF24">
    <property type="entry name" value="OS07G0205500 PROTEIN"/>
    <property type="match status" value="1"/>
</dbReference>
<sequence>MKDKIQMNQLCILGAYFGEDLNKIEAAWQVKPDVYGDNNTTLFTYCTTDAYQAMGCYNLLCSGFIQINREIAMGASISLVSTFQNSQYDISILV</sequence>
<evidence type="ECO:0000313" key="2">
    <source>
        <dbReference type="EMBL" id="KAK9267167.1"/>
    </source>
</evidence>
<dbReference type="InterPro" id="IPR004314">
    <property type="entry name" value="Neprosin"/>
</dbReference>
<dbReference type="EMBL" id="JBBPBK010000016">
    <property type="protein sequence ID" value="KAK9267167.1"/>
    <property type="molecule type" value="Genomic_DNA"/>
</dbReference>
<dbReference type="InterPro" id="IPR053168">
    <property type="entry name" value="Glutamic_endopeptidase"/>
</dbReference>
<feature type="domain" description="Neprosin PEP catalytic" evidence="1">
    <location>
        <begin position="1"/>
        <end position="94"/>
    </location>
</feature>
<dbReference type="AlphaFoldDB" id="A0AAP0N5Z6"/>
<evidence type="ECO:0000259" key="1">
    <source>
        <dbReference type="PROSITE" id="PS52045"/>
    </source>
</evidence>
<proteinExistence type="predicted"/>
<organism evidence="2 3">
    <name type="scientific">Liquidambar formosana</name>
    <name type="common">Formosan gum</name>
    <dbReference type="NCBI Taxonomy" id="63359"/>
    <lineage>
        <taxon>Eukaryota</taxon>
        <taxon>Viridiplantae</taxon>
        <taxon>Streptophyta</taxon>
        <taxon>Embryophyta</taxon>
        <taxon>Tracheophyta</taxon>
        <taxon>Spermatophyta</taxon>
        <taxon>Magnoliopsida</taxon>
        <taxon>eudicotyledons</taxon>
        <taxon>Gunneridae</taxon>
        <taxon>Pentapetalae</taxon>
        <taxon>Saxifragales</taxon>
        <taxon>Altingiaceae</taxon>
        <taxon>Liquidambar</taxon>
    </lineage>
</organism>
<gene>
    <name evidence="2" type="ORF">L1049_009587</name>
</gene>
<comment type="caution">
    <text evidence="2">The sequence shown here is derived from an EMBL/GenBank/DDBJ whole genome shotgun (WGS) entry which is preliminary data.</text>
</comment>
<dbReference type="Pfam" id="PF03080">
    <property type="entry name" value="Neprosin"/>
    <property type="match status" value="1"/>
</dbReference>
<name>A0AAP0N5Z6_LIQFO</name>
<dbReference type="PROSITE" id="PS52045">
    <property type="entry name" value="NEPROSIN_PEP_CD"/>
    <property type="match status" value="1"/>
</dbReference>
<protein>
    <recommendedName>
        <fullName evidence="1">Neprosin PEP catalytic domain-containing protein</fullName>
    </recommendedName>
</protein>
<accession>A0AAP0N5Z6</accession>
<dbReference type="Proteomes" id="UP001415857">
    <property type="component" value="Unassembled WGS sequence"/>
</dbReference>
<reference evidence="2 3" key="1">
    <citation type="journal article" date="2024" name="Plant J.">
        <title>Genome sequences and population genomics reveal climatic adaptation and genomic divergence between two closely related sweetgum species.</title>
        <authorList>
            <person name="Xu W.Q."/>
            <person name="Ren C.Q."/>
            <person name="Zhang X.Y."/>
            <person name="Comes H.P."/>
            <person name="Liu X.H."/>
            <person name="Li Y.G."/>
            <person name="Kettle C.J."/>
            <person name="Jalonen R."/>
            <person name="Gaisberger H."/>
            <person name="Ma Y.Z."/>
            <person name="Qiu Y.X."/>
        </authorList>
    </citation>
    <scope>NUCLEOTIDE SEQUENCE [LARGE SCALE GENOMIC DNA]</scope>
    <source>
        <strain evidence="2">Hangzhou</strain>
    </source>
</reference>
<dbReference type="Gene3D" id="3.90.1320.10">
    <property type="entry name" value="Outer-capsid protein sigma 3, large lobe"/>
    <property type="match status" value="1"/>
</dbReference>
<dbReference type="PANTHER" id="PTHR31589">
    <property type="entry name" value="PROTEIN, PUTATIVE (DUF239)-RELATED-RELATED"/>
    <property type="match status" value="1"/>
</dbReference>